<reference evidence="2 3" key="1">
    <citation type="journal article" date="2021" name="BMC Biol.">
        <title>Horizontally acquired antibacterial genes associated with adaptive radiation of ladybird beetles.</title>
        <authorList>
            <person name="Li H.S."/>
            <person name="Tang X.F."/>
            <person name="Huang Y.H."/>
            <person name="Xu Z.Y."/>
            <person name="Chen M.L."/>
            <person name="Du X.Y."/>
            <person name="Qiu B.Y."/>
            <person name="Chen P.T."/>
            <person name="Zhang W."/>
            <person name="Slipinski A."/>
            <person name="Escalona H.E."/>
            <person name="Waterhouse R.M."/>
            <person name="Zwick A."/>
            <person name="Pang H."/>
        </authorList>
    </citation>
    <scope>NUCLEOTIDE SEQUENCE [LARGE SCALE GENOMIC DNA]</scope>
    <source>
        <strain evidence="2">SYSU2018</strain>
    </source>
</reference>
<organism evidence="2 3">
    <name type="scientific">Cryptolaemus montrouzieri</name>
    <dbReference type="NCBI Taxonomy" id="559131"/>
    <lineage>
        <taxon>Eukaryota</taxon>
        <taxon>Metazoa</taxon>
        <taxon>Ecdysozoa</taxon>
        <taxon>Arthropoda</taxon>
        <taxon>Hexapoda</taxon>
        <taxon>Insecta</taxon>
        <taxon>Pterygota</taxon>
        <taxon>Neoptera</taxon>
        <taxon>Endopterygota</taxon>
        <taxon>Coleoptera</taxon>
        <taxon>Polyphaga</taxon>
        <taxon>Cucujiformia</taxon>
        <taxon>Coccinelloidea</taxon>
        <taxon>Coccinellidae</taxon>
        <taxon>Scymninae</taxon>
        <taxon>Scymnini</taxon>
        <taxon>Cryptolaemus</taxon>
    </lineage>
</organism>
<proteinExistence type="predicted"/>
<name>A0ABD2PI98_9CUCU</name>
<evidence type="ECO:0008006" key="4">
    <source>
        <dbReference type="Google" id="ProtNLM"/>
    </source>
</evidence>
<feature type="compositionally biased region" description="Acidic residues" evidence="1">
    <location>
        <begin position="88"/>
        <end position="98"/>
    </location>
</feature>
<accession>A0ABD2PI98</accession>
<gene>
    <name evidence="2" type="ORF">HHI36_023825</name>
</gene>
<comment type="caution">
    <text evidence="2">The sequence shown here is derived from an EMBL/GenBank/DDBJ whole genome shotgun (WGS) entry which is preliminary data.</text>
</comment>
<feature type="region of interest" description="Disordered" evidence="1">
    <location>
        <begin position="78"/>
        <end position="139"/>
    </location>
</feature>
<keyword evidence="3" id="KW-1185">Reference proteome</keyword>
<evidence type="ECO:0000313" key="3">
    <source>
        <dbReference type="Proteomes" id="UP001516400"/>
    </source>
</evidence>
<protein>
    <recommendedName>
        <fullName evidence="4">MADF domain-containing protein</fullName>
    </recommendedName>
</protein>
<dbReference type="Proteomes" id="UP001516400">
    <property type="component" value="Unassembled WGS sequence"/>
</dbReference>
<sequence>MRWTEEKTVKFHELYEDKACWWDNTSKNYRYEQLRDSAIQSIVNEMEIEEFGPNEYNDVKNKMKIYGPYSQEKCEIEKSQKSGAGAEEINEDEDDNCLDNDYPATPLNNNNSVRINIRKQRKQQQLPRVLPHKKEGDKT</sequence>
<dbReference type="EMBL" id="JABFTP020000186">
    <property type="protein sequence ID" value="KAL3290484.1"/>
    <property type="molecule type" value="Genomic_DNA"/>
</dbReference>
<evidence type="ECO:0000256" key="1">
    <source>
        <dbReference type="SAM" id="MobiDB-lite"/>
    </source>
</evidence>
<evidence type="ECO:0000313" key="2">
    <source>
        <dbReference type="EMBL" id="KAL3290484.1"/>
    </source>
</evidence>
<dbReference type="AlphaFoldDB" id="A0ABD2PI98"/>